<dbReference type="AlphaFoldDB" id="A0A846M1H1"/>
<gene>
    <name evidence="1" type="ORF">FHS54_000731</name>
</gene>
<evidence type="ECO:0000313" key="1">
    <source>
        <dbReference type="EMBL" id="NIJ15782.1"/>
    </source>
</evidence>
<protein>
    <submittedName>
        <fullName evidence="1">Uncharacterized protein</fullName>
    </submittedName>
</protein>
<keyword evidence="2" id="KW-1185">Reference proteome</keyword>
<dbReference type="EMBL" id="JAASQR010000001">
    <property type="protein sequence ID" value="NIJ15782.1"/>
    <property type="molecule type" value="Genomic_DNA"/>
</dbReference>
<accession>A0A846M1H1</accession>
<dbReference type="Proteomes" id="UP000576821">
    <property type="component" value="Unassembled WGS sequence"/>
</dbReference>
<reference evidence="1 2" key="1">
    <citation type="submission" date="2020-03" db="EMBL/GenBank/DDBJ databases">
        <title>Genomic Encyclopedia of Type Strains, Phase IV (KMG-IV): sequencing the most valuable type-strain genomes for metagenomic binning, comparative biology and taxonomic classification.</title>
        <authorList>
            <person name="Goeker M."/>
        </authorList>
    </citation>
    <scope>NUCLEOTIDE SEQUENCE [LARGE SCALE GENOMIC DNA]</scope>
    <source>
        <strain evidence="1 2">DSM 21299</strain>
    </source>
</reference>
<name>A0A846M1H1_9SPHN</name>
<sequence length="282" mass="30383">MAEQNIRLRILSYLIAAAAGSALTVAIVTREQAPSPQPTQAEPKQPPKVEVPKIPVIPVPPPPLDRAALLAAAASAADATASGGAMPPSNAQLVGRSFILRMPFGCAGEMTDGADDAWAGWSFNPKSRALRLRARANSLADTEWVKTLAADMKFDAVEGFWIRRPWTRADQCPAEGGVLKDVAASQGQRLAIAQFYSPEGPRTLRRGDRPYSSTVKLEEGEAPSARGYQLQLEGKISGFADGQPIHCFQHDVSLAPRCLIAVQFERVAFVAPDKPEPIVEWH</sequence>
<evidence type="ECO:0000313" key="2">
    <source>
        <dbReference type="Proteomes" id="UP000576821"/>
    </source>
</evidence>
<comment type="caution">
    <text evidence="1">The sequence shown here is derived from an EMBL/GenBank/DDBJ whole genome shotgun (WGS) entry which is preliminary data.</text>
</comment>
<organism evidence="1 2">
    <name type="scientific">Sphingobium vermicomposti</name>
    <dbReference type="NCBI Taxonomy" id="529005"/>
    <lineage>
        <taxon>Bacteria</taxon>
        <taxon>Pseudomonadati</taxon>
        <taxon>Pseudomonadota</taxon>
        <taxon>Alphaproteobacteria</taxon>
        <taxon>Sphingomonadales</taxon>
        <taxon>Sphingomonadaceae</taxon>
        <taxon>Sphingobium</taxon>
    </lineage>
</organism>
<proteinExistence type="predicted"/>
<dbReference type="RefSeq" id="WP_167302402.1">
    <property type="nucleotide sequence ID" value="NZ_JAASQR010000001.1"/>
</dbReference>